<dbReference type="InterPro" id="IPR013563">
    <property type="entry name" value="Oligopep_ABC_C"/>
</dbReference>
<evidence type="ECO:0000256" key="3">
    <source>
        <dbReference type="ARBA" id="ARBA00022741"/>
    </source>
</evidence>
<comment type="similarity">
    <text evidence="1">Belongs to the ABC transporter superfamily.</text>
</comment>
<name>A0A5D0MG21_FLESI</name>
<dbReference type="SMART" id="SM00382">
    <property type="entry name" value="AAA"/>
    <property type="match status" value="1"/>
</dbReference>
<evidence type="ECO:0000256" key="1">
    <source>
        <dbReference type="ARBA" id="ARBA00005417"/>
    </source>
</evidence>
<proteinExistence type="inferred from homology"/>
<reference evidence="6 7" key="1">
    <citation type="submission" date="2019-08" db="EMBL/GenBank/DDBJ databases">
        <title>Genomic characterization of a novel candidate phylum (ARYD3) from a high temperature, high salinity tertiary oil reservoir in north central Oklahoma, USA.</title>
        <authorList>
            <person name="Youssef N.H."/>
            <person name="Yadav A."/>
            <person name="Elshahed M.S."/>
        </authorList>
    </citation>
    <scope>NUCLEOTIDE SEQUENCE [LARGE SCALE GENOMIC DNA]</scope>
    <source>
        <strain evidence="6">ARYD1</strain>
    </source>
</reference>
<dbReference type="EMBL" id="VSIV01000305">
    <property type="protein sequence ID" value="TYB32627.1"/>
    <property type="molecule type" value="Genomic_DNA"/>
</dbReference>
<dbReference type="GO" id="GO:0005524">
    <property type="term" value="F:ATP binding"/>
    <property type="evidence" value="ECO:0007669"/>
    <property type="project" value="UniProtKB-KW"/>
</dbReference>
<dbReference type="GO" id="GO:0055085">
    <property type="term" value="P:transmembrane transport"/>
    <property type="evidence" value="ECO:0007669"/>
    <property type="project" value="UniProtKB-ARBA"/>
</dbReference>
<dbReference type="FunFam" id="3.40.50.300:FF:000016">
    <property type="entry name" value="Oligopeptide ABC transporter ATP-binding component"/>
    <property type="match status" value="1"/>
</dbReference>
<sequence length="336" mass="37482">MPENPLLEVKGVYKHFDISGGFLDKLSFEKGKPYLNKTYVKAVNNVSFDINTGETFSVVGESGCGKSTLGRSIIGLYKINRGEIYYSGKRIDSLSEKQMLHYRKKMQMVFQDPYASLNPRKNVKSILTAPLKFHFPDLSAGEINDKASEVLELVGGDTAWFKRLPHEFSGGQRQRISIARALIVDPEFIVADEPISALDVSIQAQIINLLIDAQNKRGLTYLFVAHDLSVVEHISDKVMVMYLGTICELADTKTLFSDPRHPYTRALFSAIPKLGKPSVKHIPLEGEVPTPINLPTGCVFHGRCRHANERCKNEVPALIEKDGRKIACHGVEEGRI</sequence>
<dbReference type="InterPro" id="IPR050319">
    <property type="entry name" value="ABC_transp_ATP-bind"/>
</dbReference>
<dbReference type="InterPro" id="IPR003439">
    <property type="entry name" value="ABC_transporter-like_ATP-bd"/>
</dbReference>
<evidence type="ECO:0000313" key="6">
    <source>
        <dbReference type="EMBL" id="TYB32627.1"/>
    </source>
</evidence>
<dbReference type="AlphaFoldDB" id="A0A5D0MG21"/>
<dbReference type="NCBIfam" id="TIGR01727">
    <property type="entry name" value="oligo_HPY"/>
    <property type="match status" value="1"/>
</dbReference>
<dbReference type="Pfam" id="PF00005">
    <property type="entry name" value="ABC_tran"/>
    <property type="match status" value="1"/>
</dbReference>
<dbReference type="GO" id="GO:0015833">
    <property type="term" value="P:peptide transport"/>
    <property type="evidence" value="ECO:0007669"/>
    <property type="project" value="InterPro"/>
</dbReference>
<keyword evidence="3" id="KW-0547">Nucleotide-binding</keyword>
<dbReference type="PROSITE" id="PS00211">
    <property type="entry name" value="ABC_TRANSPORTER_1"/>
    <property type="match status" value="1"/>
</dbReference>
<evidence type="ECO:0000313" key="7">
    <source>
        <dbReference type="Proteomes" id="UP000323337"/>
    </source>
</evidence>
<comment type="caution">
    <text evidence="6">The sequence shown here is derived from an EMBL/GenBank/DDBJ whole genome shotgun (WGS) entry which is preliminary data.</text>
</comment>
<organism evidence="6 7">
    <name type="scientific">Flexistipes sinusarabici</name>
    <dbReference type="NCBI Taxonomy" id="2352"/>
    <lineage>
        <taxon>Bacteria</taxon>
        <taxon>Pseudomonadati</taxon>
        <taxon>Deferribacterota</taxon>
        <taxon>Deferribacteres</taxon>
        <taxon>Deferribacterales</taxon>
        <taxon>Flexistipitaceae</taxon>
        <taxon>Flexistipes</taxon>
    </lineage>
</organism>
<evidence type="ECO:0000256" key="2">
    <source>
        <dbReference type="ARBA" id="ARBA00022448"/>
    </source>
</evidence>
<dbReference type="PANTHER" id="PTHR43776">
    <property type="entry name" value="TRANSPORT ATP-BINDING PROTEIN"/>
    <property type="match status" value="1"/>
</dbReference>
<keyword evidence="4 6" id="KW-0067">ATP-binding</keyword>
<dbReference type="PANTHER" id="PTHR43776:SF7">
    <property type="entry name" value="D,D-DIPEPTIDE TRANSPORT ATP-BINDING PROTEIN DDPF-RELATED"/>
    <property type="match status" value="1"/>
</dbReference>
<dbReference type="GO" id="GO:0016887">
    <property type="term" value="F:ATP hydrolysis activity"/>
    <property type="evidence" value="ECO:0007669"/>
    <property type="project" value="InterPro"/>
</dbReference>
<gene>
    <name evidence="6" type="ORF">FXF49_10550</name>
</gene>
<keyword evidence="2" id="KW-0813">Transport</keyword>
<evidence type="ECO:0000256" key="4">
    <source>
        <dbReference type="ARBA" id="ARBA00022840"/>
    </source>
</evidence>
<protein>
    <submittedName>
        <fullName evidence="6">ATP-binding cassette domain-containing protein</fullName>
    </submittedName>
</protein>
<dbReference type="InterPro" id="IPR027417">
    <property type="entry name" value="P-loop_NTPase"/>
</dbReference>
<dbReference type="Proteomes" id="UP000323337">
    <property type="component" value="Unassembled WGS sequence"/>
</dbReference>
<accession>A0A5D0MG21</accession>
<dbReference type="SUPFAM" id="SSF52540">
    <property type="entry name" value="P-loop containing nucleoside triphosphate hydrolases"/>
    <property type="match status" value="1"/>
</dbReference>
<evidence type="ECO:0000259" key="5">
    <source>
        <dbReference type="PROSITE" id="PS50893"/>
    </source>
</evidence>
<feature type="domain" description="ABC transporter" evidence="5">
    <location>
        <begin position="7"/>
        <end position="268"/>
    </location>
</feature>
<dbReference type="InterPro" id="IPR017871">
    <property type="entry name" value="ABC_transporter-like_CS"/>
</dbReference>
<dbReference type="Gene3D" id="3.40.50.300">
    <property type="entry name" value="P-loop containing nucleotide triphosphate hydrolases"/>
    <property type="match status" value="1"/>
</dbReference>
<dbReference type="RefSeq" id="WP_303701858.1">
    <property type="nucleotide sequence ID" value="NZ_VSIV01000305.1"/>
</dbReference>
<dbReference type="InterPro" id="IPR003593">
    <property type="entry name" value="AAA+_ATPase"/>
</dbReference>
<dbReference type="Pfam" id="PF08352">
    <property type="entry name" value="oligo_HPY"/>
    <property type="match status" value="1"/>
</dbReference>
<dbReference type="PROSITE" id="PS50893">
    <property type="entry name" value="ABC_TRANSPORTER_2"/>
    <property type="match status" value="1"/>
</dbReference>
<dbReference type="CDD" id="cd03257">
    <property type="entry name" value="ABC_NikE_OppD_transporters"/>
    <property type="match status" value="1"/>
</dbReference>